<dbReference type="PANTHER" id="PTHR36863">
    <property type="entry name" value="SHIELDIN COMPLEX SUBUNIT 1"/>
    <property type="match status" value="1"/>
</dbReference>
<proteinExistence type="predicted"/>
<evidence type="ECO:0000313" key="4">
    <source>
        <dbReference type="RefSeq" id="XP_041420268.1"/>
    </source>
</evidence>
<evidence type="ECO:0000259" key="2">
    <source>
        <dbReference type="Pfam" id="PF15021"/>
    </source>
</evidence>
<dbReference type="Pfam" id="PF15021">
    <property type="entry name" value="SHLD1_C"/>
    <property type="match status" value="1"/>
</dbReference>
<dbReference type="GO" id="GO:2001032">
    <property type="term" value="P:regulation of double-strand break repair via nonhomologous end joining"/>
    <property type="evidence" value="ECO:0007669"/>
    <property type="project" value="InterPro"/>
</dbReference>
<dbReference type="GeneID" id="121394167"/>
<dbReference type="RefSeq" id="XP_041420268.1">
    <property type="nucleotide sequence ID" value="XM_041564334.1"/>
</dbReference>
<dbReference type="KEGG" id="xla:121394167"/>
<keyword evidence="3" id="KW-1185">Reference proteome</keyword>
<dbReference type="OrthoDB" id="9446682at2759"/>
<organism evidence="3 5">
    <name type="scientific">Xenopus laevis</name>
    <name type="common">African clawed frog</name>
    <dbReference type="NCBI Taxonomy" id="8355"/>
    <lineage>
        <taxon>Eukaryota</taxon>
        <taxon>Metazoa</taxon>
        <taxon>Chordata</taxon>
        <taxon>Craniata</taxon>
        <taxon>Vertebrata</taxon>
        <taxon>Euteleostomi</taxon>
        <taxon>Amphibia</taxon>
        <taxon>Batrachia</taxon>
        <taxon>Anura</taxon>
        <taxon>Pipoidea</taxon>
        <taxon>Pipidae</taxon>
        <taxon>Xenopodinae</taxon>
        <taxon>Xenopus</taxon>
        <taxon>Xenopus</taxon>
    </lineage>
</organism>
<dbReference type="InterPro" id="IPR053898">
    <property type="entry name" value="SHLD1_C"/>
</dbReference>
<evidence type="ECO:0000313" key="5">
    <source>
        <dbReference type="RefSeq" id="XP_041420269.1"/>
    </source>
</evidence>
<accession>A0A8J1KVJ9</accession>
<feature type="region of interest" description="Disordered" evidence="1">
    <location>
        <begin position="1"/>
        <end position="20"/>
    </location>
</feature>
<feature type="domain" description="Shieldin complex subunit 1 C-terminal" evidence="2">
    <location>
        <begin position="102"/>
        <end position="211"/>
    </location>
</feature>
<gene>
    <name evidence="4 5" type="primary">LOC121394167</name>
</gene>
<dbReference type="PANTHER" id="PTHR36863:SF1">
    <property type="entry name" value="SHIELDIN COMPLEX SUBUNIT 1"/>
    <property type="match status" value="1"/>
</dbReference>
<evidence type="ECO:0000256" key="1">
    <source>
        <dbReference type="SAM" id="MobiDB-lite"/>
    </source>
</evidence>
<sequence length="212" mass="23107">MERKGAGPSQLPASISSVGSSGVLDLSCTYDITDQILQQESPCELQEDSLSPLVPPVSSLPFLGNAGSELTSSASDPLMGDASSTSHLINYESPSENNPKFTDNAEIRMSLDAFYELGNRQEFRRSNKLPNTTFHQLSMKISELHACGNLYALRCLQLAKVIVNQDEIDLLQNKAQDAVFSSPACNETAADNKSIPGLSEDVRRYIVNHNKK</sequence>
<dbReference type="InterPro" id="IPR027821">
    <property type="entry name" value="SHLD1"/>
</dbReference>
<protein>
    <submittedName>
        <fullName evidence="4 5">Uncharacterized protein LOC121394167</fullName>
    </submittedName>
</protein>
<dbReference type="Proteomes" id="UP000186698">
    <property type="component" value="Chromosome 5S"/>
</dbReference>
<evidence type="ECO:0000313" key="3">
    <source>
        <dbReference type="Proteomes" id="UP000186698"/>
    </source>
</evidence>
<name>A0A8J1KVJ9_XENLA</name>
<dbReference type="AlphaFoldDB" id="A0A8J1KVJ9"/>
<reference evidence="4 5" key="1">
    <citation type="submission" date="2025-04" db="UniProtKB">
        <authorList>
            <consortium name="RefSeq"/>
        </authorList>
    </citation>
    <scope>IDENTIFICATION</scope>
    <source>
        <strain evidence="4 5">J_2021</strain>
        <tissue evidence="4 5">Erythrocytes</tissue>
    </source>
</reference>
<dbReference type="RefSeq" id="XP_041420269.1">
    <property type="nucleotide sequence ID" value="XM_041564335.1"/>
</dbReference>